<gene>
    <name evidence="1" type="ORF">HINF_LOCUS11980</name>
    <name evidence="2" type="ORF">HINF_LOCUS60601</name>
</gene>
<dbReference type="EMBL" id="CATOUU010000310">
    <property type="protein sequence ID" value="CAI9924335.1"/>
    <property type="molecule type" value="Genomic_DNA"/>
</dbReference>
<evidence type="ECO:0000313" key="3">
    <source>
        <dbReference type="Proteomes" id="UP001642409"/>
    </source>
</evidence>
<dbReference type="Proteomes" id="UP001642409">
    <property type="component" value="Unassembled WGS sequence"/>
</dbReference>
<dbReference type="AlphaFoldDB" id="A0AA86NQW7"/>
<keyword evidence="3" id="KW-1185">Reference proteome</keyword>
<reference evidence="1" key="1">
    <citation type="submission" date="2023-06" db="EMBL/GenBank/DDBJ databases">
        <authorList>
            <person name="Kurt Z."/>
        </authorList>
    </citation>
    <scope>NUCLEOTIDE SEQUENCE</scope>
</reference>
<evidence type="ECO:0000313" key="1">
    <source>
        <dbReference type="EMBL" id="CAI9924335.1"/>
    </source>
</evidence>
<reference evidence="2 3" key="2">
    <citation type="submission" date="2024-07" db="EMBL/GenBank/DDBJ databases">
        <authorList>
            <person name="Akdeniz Z."/>
        </authorList>
    </citation>
    <scope>NUCLEOTIDE SEQUENCE [LARGE SCALE GENOMIC DNA]</scope>
</reference>
<organism evidence="1">
    <name type="scientific">Hexamita inflata</name>
    <dbReference type="NCBI Taxonomy" id="28002"/>
    <lineage>
        <taxon>Eukaryota</taxon>
        <taxon>Metamonada</taxon>
        <taxon>Diplomonadida</taxon>
        <taxon>Hexamitidae</taxon>
        <taxon>Hexamitinae</taxon>
        <taxon>Hexamita</taxon>
    </lineage>
</organism>
<name>A0AA86NQW7_9EUKA</name>
<proteinExistence type="predicted"/>
<accession>A0AA86NQW7</accession>
<sequence>MKRDIRYANEEIRVELLGKICPLTRQFVESRKLLLENAQISLETSCGPYLILSYPGVVLLQSMDNSVGVMNINPFDDAIPQNLYSETHLIMQDDKINVLCMTKNANFFLFSDIVCLKNQCKISQPDDCQSLELFNNESITCTCQHEDSVLFGTSHGRVGKIQIIQNSLQLITGFTTDQNMKSDKVKLTQDTFQARNGVQKNKKKSNILYQLLKQVKNEESDEFVNANEVELGNTVVQNFNFLNEKKFGVEDSIIEIKHYNNLVYCLLQQKIVVFSKSLRSGSTVLIDQKQFKLVSEQELQKTISLNQSQFGHQNSVQLLLKDFEVINSDELLLLGCLVNSQAQKYMNLVLIRMSIKTKQYNYQIISQLNYKKTANQDVNQILIQGCKDMFIPRYFQSCKALQNIKLLYSRQFGNQLNIQLENTLIQLDLLSNYAHTKIEVESVSIDDFISSLASYTSKVEKRSILNQLPDQLRNIIVEKYYNQLTAEQVQLISPGYKLNLLGHVKTYFTQPSVKFEQISVREIPLQAQNMLKTSKYLQKSVCELSSQQLLACRFCSSQITKINRRFQTNTLIVVLKDEILSVQQFNKFVFQDLFKKTSQGGQYTLQQNFVNYLRNEEMKPFQIQFVNEVEVEQILRSIADKIIIDAREDKEWVTAHELGVLNENQPVVAGMETDHHAIMIGSYIEGGYQKMQEILYFVHFLKEINWFAQLSTKIREQIQATFDAIVGSIAVLKYINTQMSYGNFQEVQAIEFALIKNVNNDMLIQGKIEHLSILETVLSKVDIQIQHNLFIASFLQINEYELLAEYLDQIVNERLNNSQQLSVGFMVKSSWLPIAKLETILTKQFASLQLLVKLVNCVLFFEFDLQKRDYLFQIIYQAAINQQFCVEVGKIFARYHDYQHCVQYCLEKLKVERIDNKCDYLMHSYELWAKNYSLSDRLAFYFEQHLSLQESFNPTPSMLEVENRKYQLNHSLQKQPNLILPEELLAIFKQVQMDDEIFAALGKTDGFGEELLRRVEGLNWLY</sequence>
<protein>
    <submittedName>
        <fullName evidence="1">Uncharacterized protein</fullName>
    </submittedName>
</protein>
<dbReference type="EMBL" id="CAXDID020000356">
    <property type="protein sequence ID" value="CAL6081809.1"/>
    <property type="molecule type" value="Genomic_DNA"/>
</dbReference>
<evidence type="ECO:0000313" key="2">
    <source>
        <dbReference type="EMBL" id="CAL6081809.1"/>
    </source>
</evidence>
<comment type="caution">
    <text evidence="1">The sequence shown here is derived from an EMBL/GenBank/DDBJ whole genome shotgun (WGS) entry which is preliminary data.</text>
</comment>